<dbReference type="AlphaFoldDB" id="A0A6C0BP53"/>
<name>A0A6C0BP53_9ZZZZ</name>
<accession>A0A6C0BP53</accession>
<proteinExistence type="predicted"/>
<reference evidence="1" key="1">
    <citation type="journal article" date="2020" name="Nature">
        <title>Giant virus diversity and host interactions through global metagenomics.</title>
        <authorList>
            <person name="Schulz F."/>
            <person name="Roux S."/>
            <person name="Paez-Espino D."/>
            <person name="Jungbluth S."/>
            <person name="Walsh D.A."/>
            <person name="Denef V.J."/>
            <person name="McMahon K.D."/>
            <person name="Konstantinidis K.T."/>
            <person name="Eloe-Fadrosh E.A."/>
            <person name="Kyrpides N.C."/>
            <person name="Woyke T."/>
        </authorList>
    </citation>
    <scope>NUCLEOTIDE SEQUENCE</scope>
    <source>
        <strain evidence="1">GVMAG-M-3300017651-5</strain>
    </source>
</reference>
<sequence length="179" mass="19649">MQSIKNSDNLAIAEGILSKMRDRVNAVESIVSTMRTMPESVDTTPLLEMISTMSNSKEAPKGVDTPIKRDNDLHSRVREIFSSPQLRSAPFDTNALMDRLVDELVKASSNGSVESVIASLKRDDDLSSRIAKVLVDVFCDSISDSVSTSDKDLLAPSILDLMNKNGSKFTEMLADLLKR</sequence>
<organism evidence="1">
    <name type="scientific">viral metagenome</name>
    <dbReference type="NCBI Taxonomy" id="1070528"/>
    <lineage>
        <taxon>unclassified sequences</taxon>
        <taxon>metagenomes</taxon>
        <taxon>organismal metagenomes</taxon>
    </lineage>
</organism>
<evidence type="ECO:0000313" key="1">
    <source>
        <dbReference type="EMBL" id="QHS93033.1"/>
    </source>
</evidence>
<dbReference type="EMBL" id="MN739195">
    <property type="protein sequence ID" value="QHS93033.1"/>
    <property type="molecule type" value="Genomic_DNA"/>
</dbReference>
<protein>
    <submittedName>
        <fullName evidence="1">Uncharacterized protein</fullName>
    </submittedName>
</protein>